<dbReference type="AlphaFoldDB" id="A0A6C0BNC9"/>
<name>A0A6C0BNC9_9ZZZZ</name>
<dbReference type="EMBL" id="MN739211">
    <property type="protein sequence ID" value="QHS93917.1"/>
    <property type="molecule type" value="Genomic_DNA"/>
</dbReference>
<evidence type="ECO:0000313" key="1">
    <source>
        <dbReference type="EMBL" id="QHS93917.1"/>
    </source>
</evidence>
<accession>A0A6C0BNC9</accession>
<sequence length="127" mass="15028">MGVWYIAWWQCSLPTQEEYERLKSHVEARAKFRYVTRRGDRIYELMDIIDGLHHCCFNAAIIEFNANERQVSAYGDILGNLRIMKAYFPVLYERLNLHPTESFFESVANDYGDGYSFICQKLLNERS</sequence>
<proteinExistence type="predicted"/>
<organism evidence="1">
    <name type="scientific">viral metagenome</name>
    <dbReference type="NCBI Taxonomy" id="1070528"/>
    <lineage>
        <taxon>unclassified sequences</taxon>
        <taxon>metagenomes</taxon>
        <taxon>organismal metagenomes</taxon>
    </lineage>
</organism>
<reference evidence="1" key="1">
    <citation type="journal article" date="2020" name="Nature">
        <title>Giant virus diversity and host interactions through global metagenomics.</title>
        <authorList>
            <person name="Schulz F."/>
            <person name="Roux S."/>
            <person name="Paez-Espino D."/>
            <person name="Jungbluth S."/>
            <person name="Walsh D.A."/>
            <person name="Denef V.J."/>
            <person name="McMahon K.D."/>
            <person name="Konstantinidis K.T."/>
            <person name="Eloe-Fadrosh E.A."/>
            <person name="Kyrpides N.C."/>
            <person name="Woyke T."/>
        </authorList>
    </citation>
    <scope>NUCLEOTIDE SEQUENCE</scope>
    <source>
        <strain evidence="1">GVMAG-M-3300018080-19</strain>
    </source>
</reference>
<protein>
    <submittedName>
        <fullName evidence="1">Uncharacterized protein</fullName>
    </submittedName>
</protein>